<dbReference type="Proteomes" id="UP000324897">
    <property type="component" value="Chromosome 4"/>
</dbReference>
<protein>
    <submittedName>
        <fullName evidence="1">Uncharacterized protein</fullName>
    </submittedName>
</protein>
<accession>A0A5J9VZJ2</accession>
<sequence>MFRYFSRSAVLLVDNKKLEEAVKGKTRDPLVQIRFKDLCKSAYAWRKMDLSLRYWAFSKTEGYSMSRMARSVRSSERGKG</sequence>
<dbReference type="Gramene" id="TVU41609">
    <property type="protein sequence ID" value="TVU41609"/>
    <property type="gene ID" value="EJB05_15141"/>
</dbReference>
<gene>
    <name evidence="1" type="ORF">EJB05_15141</name>
</gene>
<dbReference type="AlphaFoldDB" id="A0A5J9VZJ2"/>
<name>A0A5J9VZJ2_9POAL</name>
<dbReference type="OrthoDB" id="741944at2759"/>
<comment type="caution">
    <text evidence="1">The sequence shown here is derived from an EMBL/GenBank/DDBJ whole genome shotgun (WGS) entry which is preliminary data.</text>
</comment>
<organism evidence="1 2">
    <name type="scientific">Eragrostis curvula</name>
    <name type="common">weeping love grass</name>
    <dbReference type="NCBI Taxonomy" id="38414"/>
    <lineage>
        <taxon>Eukaryota</taxon>
        <taxon>Viridiplantae</taxon>
        <taxon>Streptophyta</taxon>
        <taxon>Embryophyta</taxon>
        <taxon>Tracheophyta</taxon>
        <taxon>Spermatophyta</taxon>
        <taxon>Magnoliopsida</taxon>
        <taxon>Liliopsida</taxon>
        <taxon>Poales</taxon>
        <taxon>Poaceae</taxon>
        <taxon>PACMAD clade</taxon>
        <taxon>Chloridoideae</taxon>
        <taxon>Eragrostideae</taxon>
        <taxon>Eragrostidinae</taxon>
        <taxon>Eragrostis</taxon>
    </lineage>
</organism>
<dbReference type="EMBL" id="RWGY01000007">
    <property type="protein sequence ID" value="TVU41609.1"/>
    <property type="molecule type" value="Genomic_DNA"/>
</dbReference>
<proteinExistence type="predicted"/>
<evidence type="ECO:0000313" key="2">
    <source>
        <dbReference type="Proteomes" id="UP000324897"/>
    </source>
</evidence>
<reference evidence="1 2" key="1">
    <citation type="journal article" date="2019" name="Sci. Rep.">
        <title>A high-quality genome of Eragrostis curvula grass provides insights into Poaceae evolution and supports new strategies to enhance forage quality.</title>
        <authorList>
            <person name="Carballo J."/>
            <person name="Santos B.A.C.M."/>
            <person name="Zappacosta D."/>
            <person name="Garbus I."/>
            <person name="Selva J.P."/>
            <person name="Gallo C.A."/>
            <person name="Diaz A."/>
            <person name="Albertini E."/>
            <person name="Caccamo M."/>
            <person name="Echenique V."/>
        </authorList>
    </citation>
    <scope>NUCLEOTIDE SEQUENCE [LARGE SCALE GENOMIC DNA]</scope>
    <source>
        <strain evidence="2">cv. Victoria</strain>
        <tissue evidence="1">Leaf</tissue>
    </source>
</reference>
<keyword evidence="2" id="KW-1185">Reference proteome</keyword>
<evidence type="ECO:0000313" key="1">
    <source>
        <dbReference type="EMBL" id="TVU41609.1"/>
    </source>
</evidence>